<proteinExistence type="predicted"/>
<evidence type="ECO:0000313" key="3">
    <source>
        <dbReference type="Proteomes" id="UP000451565"/>
    </source>
</evidence>
<feature type="chain" id="PRO_5032452503" description="PXPV repeat-containing protein" evidence="1">
    <location>
        <begin position="28"/>
        <end position="114"/>
    </location>
</feature>
<evidence type="ECO:0000313" key="2">
    <source>
        <dbReference type="EMBL" id="MQR01133.1"/>
    </source>
</evidence>
<comment type="caution">
    <text evidence="2">The sequence shown here is derived from an EMBL/GenBank/DDBJ whole genome shotgun (WGS) entry which is preliminary data.</text>
</comment>
<dbReference type="AlphaFoldDB" id="A0A843YU45"/>
<evidence type="ECO:0008006" key="4">
    <source>
        <dbReference type="Google" id="ProtNLM"/>
    </source>
</evidence>
<dbReference type="RefSeq" id="WP_153234770.1">
    <property type="nucleotide sequence ID" value="NZ_WINI01000005.1"/>
</dbReference>
<keyword evidence="1" id="KW-0732">Signal</keyword>
<evidence type="ECO:0000256" key="1">
    <source>
        <dbReference type="SAM" id="SignalP"/>
    </source>
</evidence>
<reference evidence="2 3" key="1">
    <citation type="submission" date="2019-10" db="EMBL/GenBank/DDBJ databases">
        <title>Glaciimonas soli sp. nov., a psychrophilic bacterium isolated from the forest soil of a high elevation mountain in Taiwan.</title>
        <authorList>
            <person name="Wang L.-T."/>
            <person name="Shieh W.Y."/>
        </authorList>
    </citation>
    <scope>NUCLEOTIDE SEQUENCE [LARGE SCALE GENOMIC DNA]</scope>
    <source>
        <strain evidence="2 3">GS1</strain>
    </source>
</reference>
<protein>
    <recommendedName>
        <fullName evidence="4">PXPV repeat-containing protein</fullName>
    </recommendedName>
</protein>
<gene>
    <name evidence="2" type="ORF">GEV47_10630</name>
</gene>
<dbReference type="Proteomes" id="UP000451565">
    <property type="component" value="Unassembled WGS sequence"/>
</dbReference>
<sequence>MKKIIRMATVAFLASAGLLLSATPAQAHVDWSVNIGVPGPVYYPPAPVYYEPPPAVIYETPRPVYVQPRPVYVEPQPYYESRDYRYRNYWRDRKWREKHDEYRGHEWREGRDRD</sequence>
<organism evidence="2 3">
    <name type="scientific">Glaciimonas soli</name>
    <dbReference type="NCBI Taxonomy" id="2590999"/>
    <lineage>
        <taxon>Bacteria</taxon>
        <taxon>Pseudomonadati</taxon>
        <taxon>Pseudomonadota</taxon>
        <taxon>Betaproteobacteria</taxon>
        <taxon>Burkholderiales</taxon>
        <taxon>Oxalobacteraceae</taxon>
        <taxon>Glaciimonas</taxon>
    </lineage>
</organism>
<keyword evidence="3" id="KW-1185">Reference proteome</keyword>
<name>A0A843YU45_9BURK</name>
<accession>A0A843YU45</accession>
<feature type="signal peptide" evidence="1">
    <location>
        <begin position="1"/>
        <end position="27"/>
    </location>
</feature>
<dbReference type="EMBL" id="WINI01000005">
    <property type="protein sequence ID" value="MQR01133.1"/>
    <property type="molecule type" value="Genomic_DNA"/>
</dbReference>